<proteinExistence type="predicted"/>
<dbReference type="Pfam" id="PF04464">
    <property type="entry name" value="Glyphos_transf"/>
    <property type="match status" value="1"/>
</dbReference>
<organism evidence="1 2">
    <name type="scientific">Planctobacterium marinum</name>
    <dbReference type="NCBI Taxonomy" id="1631968"/>
    <lineage>
        <taxon>Bacteria</taxon>
        <taxon>Pseudomonadati</taxon>
        <taxon>Pseudomonadota</taxon>
        <taxon>Gammaproteobacteria</taxon>
        <taxon>Alteromonadales</taxon>
        <taxon>Alteromonadaceae</taxon>
        <taxon>Planctobacterium</taxon>
    </lineage>
</organism>
<dbReference type="InterPro" id="IPR043148">
    <property type="entry name" value="TagF_C"/>
</dbReference>
<dbReference type="Proteomes" id="UP001333710">
    <property type="component" value="Chromosome"/>
</dbReference>
<name>A0AA48HJ43_9ALTE</name>
<keyword evidence="2" id="KW-1185">Reference proteome</keyword>
<dbReference type="PIRSF" id="PIRSF028458">
    <property type="entry name" value="UCP028458_glyceroPtfrase"/>
    <property type="match status" value="1"/>
</dbReference>
<dbReference type="InterPro" id="IPR016886">
    <property type="entry name" value="UCP028458_glyceroPtfrase"/>
</dbReference>
<evidence type="ECO:0000313" key="2">
    <source>
        <dbReference type="Proteomes" id="UP001333710"/>
    </source>
</evidence>
<protein>
    <submittedName>
        <fullName evidence="1">CDP-glycerol--glycerophosphate glycerophosphotransferase</fullName>
    </submittedName>
</protein>
<dbReference type="KEGG" id="pmaw:MACH26_00580"/>
<accession>A0AA48HJ43</accession>
<dbReference type="GO" id="GO:0047355">
    <property type="term" value="F:CDP-glycerol glycerophosphotransferase activity"/>
    <property type="evidence" value="ECO:0007669"/>
    <property type="project" value="InterPro"/>
</dbReference>
<dbReference type="AlphaFoldDB" id="A0AA48HJ43"/>
<evidence type="ECO:0000313" key="1">
    <source>
        <dbReference type="EMBL" id="BDX04537.1"/>
    </source>
</evidence>
<reference evidence="1" key="1">
    <citation type="submission" date="2023-01" db="EMBL/GenBank/DDBJ databases">
        <title>Complete genome sequence of Planctobacterium marinum strain Dej080120_11.</title>
        <authorList>
            <person name="Ueki S."/>
            <person name="Maruyama F."/>
        </authorList>
    </citation>
    <scope>NUCLEOTIDE SEQUENCE</scope>
    <source>
        <strain evidence="1">Dej080120_11</strain>
    </source>
</reference>
<dbReference type="SUPFAM" id="SSF53756">
    <property type="entry name" value="UDP-Glycosyltransferase/glycogen phosphorylase"/>
    <property type="match status" value="1"/>
</dbReference>
<dbReference type="EMBL" id="AP027272">
    <property type="protein sequence ID" value="BDX04537.1"/>
    <property type="molecule type" value="Genomic_DNA"/>
</dbReference>
<gene>
    <name evidence="1" type="ORF">MACH26_00580</name>
</gene>
<dbReference type="Gene3D" id="3.40.50.12580">
    <property type="match status" value="1"/>
</dbReference>
<dbReference type="RefSeq" id="WP_338290315.1">
    <property type="nucleotide sequence ID" value="NZ_AP027272.1"/>
</dbReference>
<dbReference type="InterPro" id="IPR007554">
    <property type="entry name" value="Glycerophosphate_synth"/>
</dbReference>
<dbReference type="GO" id="GO:0016020">
    <property type="term" value="C:membrane"/>
    <property type="evidence" value="ECO:0007669"/>
    <property type="project" value="InterPro"/>
</dbReference>
<sequence>MTKRFLMYISENYSFEILRPVQNVMRDRGYQVAWFVEGDHVNLDYFSEGEKQLVDIQSVVAFQPDAVFVPGNVVPDFIPGLKVQVFHGFEWKKKGHFRIRGMFDLYCTQGPLFTKKFNELAQPHRHFQVIETGWPKMDVLFNTKPYDWAERDERPTILFAPTFSPALTSAPALFKQIKSLSQSGQWQWLIKFHPKMDPQWQQQYKELQNENLKVIETQEVAGLLHCADVLLSDTSSIITEFTLLNKPVVTFANMMPESHLLDFSSPDLLESKLSEALAPGPDLLSKIKDAVKELHPYSDGDSASRVLDAALSCIEAGGSHLKRKPYNLIRNLKLRKKLGYWRL</sequence>